<gene>
    <name evidence="2" type="ORF">GPUH_LOCUS21967</name>
</gene>
<evidence type="ECO:0000313" key="2">
    <source>
        <dbReference type="EMBL" id="VDN39257.1"/>
    </source>
</evidence>
<protein>
    <submittedName>
        <fullName evidence="4">Cnn_1N domain-containing protein</fullName>
    </submittedName>
</protein>
<name>A0A183ELX8_9BILA</name>
<feature type="compositionally biased region" description="Basic and acidic residues" evidence="1">
    <location>
        <begin position="1"/>
        <end position="16"/>
    </location>
</feature>
<dbReference type="EMBL" id="UYRT01093916">
    <property type="protein sequence ID" value="VDN39257.1"/>
    <property type="molecule type" value="Genomic_DNA"/>
</dbReference>
<keyword evidence="3" id="KW-1185">Reference proteome</keyword>
<dbReference type="AlphaFoldDB" id="A0A183ELX8"/>
<evidence type="ECO:0000256" key="1">
    <source>
        <dbReference type="SAM" id="MobiDB-lite"/>
    </source>
</evidence>
<evidence type="ECO:0000313" key="3">
    <source>
        <dbReference type="Proteomes" id="UP000271098"/>
    </source>
</evidence>
<reference evidence="4" key="1">
    <citation type="submission" date="2016-06" db="UniProtKB">
        <authorList>
            <consortium name="WormBaseParasite"/>
        </authorList>
    </citation>
    <scope>IDENTIFICATION</scope>
</reference>
<dbReference type="Proteomes" id="UP000271098">
    <property type="component" value="Unassembled WGS sequence"/>
</dbReference>
<feature type="region of interest" description="Disordered" evidence="1">
    <location>
        <begin position="1"/>
        <end position="28"/>
    </location>
</feature>
<proteinExistence type="predicted"/>
<evidence type="ECO:0000313" key="4">
    <source>
        <dbReference type="WBParaSite" id="GPUH_0002199601-mRNA-1"/>
    </source>
</evidence>
<reference evidence="2 3" key="2">
    <citation type="submission" date="2018-11" db="EMBL/GenBank/DDBJ databases">
        <authorList>
            <consortium name="Pathogen Informatics"/>
        </authorList>
    </citation>
    <scope>NUCLEOTIDE SEQUENCE [LARGE SCALE GENOMIC DNA]</scope>
</reference>
<organism evidence="4">
    <name type="scientific">Gongylonema pulchrum</name>
    <dbReference type="NCBI Taxonomy" id="637853"/>
    <lineage>
        <taxon>Eukaryota</taxon>
        <taxon>Metazoa</taxon>
        <taxon>Ecdysozoa</taxon>
        <taxon>Nematoda</taxon>
        <taxon>Chromadorea</taxon>
        <taxon>Rhabditida</taxon>
        <taxon>Spirurina</taxon>
        <taxon>Spiruromorpha</taxon>
        <taxon>Spiruroidea</taxon>
        <taxon>Gongylonematidae</taxon>
        <taxon>Gongylonema</taxon>
    </lineage>
</organism>
<accession>A0A183ELX8</accession>
<sequence>MSAKYEKHQQRNRGELADAQQQQQQQVTNAVATISPQYFDVEQIAPSHKARLYRLFEYVEKEFDALYEENCELRAKLNQLSERLGESILQSPEVVSSPGDPSSARKEAARKVIPIELLFFHLDLMIPRFLRE</sequence>
<dbReference type="OrthoDB" id="5868459at2759"/>
<dbReference type="WBParaSite" id="GPUH_0002199601-mRNA-1">
    <property type="protein sequence ID" value="GPUH_0002199601-mRNA-1"/>
    <property type="gene ID" value="GPUH_0002199601"/>
</dbReference>